<evidence type="ECO:0000259" key="2">
    <source>
        <dbReference type="Pfam" id="PF13449"/>
    </source>
</evidence>
<protein>
    <submittedName>
        <fullName evidence="3">Alkaline phosphatase (Esterase-like activity of phytase)</fullName>
    </submittedName>
</protein>
<dbReference type="InterPro" id="IPR052956">
    <property type="entry name" value="Mesenchyme-surface_protein"/>
</dbReference>
<dbReference type="SUPFAM" id="SSF51004">
    <property type="entry name" value="C-terminal (heme d1) domain of cytochrome cd1-nitrite reductase"/>
    <property type="match status" value="1"/>
</dbReference>
<keyword evidence="4" id="KW-1185">Reference proteome</keyword>
<dbReference type="Pfam" id="PF13449">
    <property type="entry name" value="Phytase-like"/>
    <property type="match status" value="1"/>
</dbReference>
<evidence type="ECO:0000313" key="3">
    <source>
        <dbReference type="EMBL" id="SON56209.1"/>
    </source>
</evidence>
<evidence type="ECO:0000313" key="4">
    <source>
        <dbReference type="Proteomes" id="UP000223606"/>
    </source>
</evidence>
<dbReference type="PANTHER" id="PTHR46928:SF1">
    <property type="entry name" value="MESENCHYME-SPECIFIC CELL SURFACE GLYCOPROTEIN"/>
    <property type="match status" value="1"/>
</dbReference>
<keyword evidence="1" id="KW-0732">Signal</keyword>
<organism evidence="3 4">
    <name type="scientific">Hartmannibacter diazotrophicus</name>
    <dbReference type="NCBI Taxonomy" id="1482074"/>
    <lineage>
        <taxon>Bacteria</taxon>
        <taxon>Pseudomonadati</taxon>
        <taxon>Pseudomonadota</taxon>
        <taxon>Alphaproteobacteria</taxon>
        <taxon>Hyphomicrobiales</taxon>
        <taxon>Pleomorphomonadaceae</taxon>
        <taxon>Hartmannibacter</taxon>
    </lineage>
</organism>
<feature type="domain" description="Phytase-like" evidence="2">
    <location>
        <begin position="446"/>
        <end position="711"/>
    </location>
</feature>
<gene>
    <name evidence="3" type="ORF">HDIA_2668</name>
</gene>
<dbReference type="InterPro" id="IPR027372">
    <property type="entry name" value="Phytase-like_dom"/>
</dbReference>
<dbReference type="RefSeq" id="WP_099556620.1">
    <property type="nucleotide sequence ID" value="NZ_LT960614.1"/>
</dbReference>
<name>A0A2C9D7R0_9HYPH</name>
<evidence type="ECO:0000256" key="1">
    <source>
        <dbReference type="SAM" id="SignalP"/>
    </source>
</evidence>
<dbReference type="KEGG" id="hdi:HDIA_2668"/>
<sequence>MRKPAISLPLAATLLCASALASHADPVFNRIATFPVTSNLPADKQENEAVSEIISASEDGMLLAYTDSPGEGLGLIDITDPKAPKPAGYIDLGGEPTSVKIIGDKAFVGIVTSKSYTEPSGHIAVVDLAEKKIVATCDLGGQPDSVGATKDGAFLAVAIENERDEEAGDGGLPQMPAGYVTILPVKDGMADCAGMKKVDVTGLAEVAPEDPEPEFVSINADGKIVLTMQENNHLVIIDAATGKVENHFSAGSVDLDGIDTKKDGKIELTGSLKGVVREPDGVAWIDNDRFVTANEGDWKGGSRSFTIFNKDGSVAYESGPSFEREIVSLGHYPDKRNKKGAELEGVDAAKFGDDTLIFVGSERASVVGIYKDTGAEPEYLQTVPSGIGPEGILAIPSRNLLVTANETDLVEDGGVRAHVMIFERAEGTPAYPTIRSANNGTDAPIAWGALSGLAADKAEAGKLYAVTDSFYSAAPRVLTIDANTSPAMITAATLVTRDGKAAENLDLEGIAMAEDGGFWLASEGRTDKDVPHALLRTDANGAIVEEISFPEALLQNEIRYGMEGVTVVGSGDDATVWVAIQREWKDDPKGMVKLLGYKPSTKAWSAAHYPLEKSEKGWVGLSEITSVGNGKVIVIERDNLIGSAAKIKKLYSVDLASVTPAEIGGELPVVQKTEVRDLIPDLKATNGFVVDKVEGFTVDAAGNGYFVTDNDGVDDSSGETIFGSIGPMTVSD</sequence>
<dbReference type="Gene3D" id="2.130.10.10">
    <property type="entry name" value="YVTN repeat-like/Quinoprotein amine dehydrogenase"/>
    <property type="match status" value="1"/>
</dbReference>
<dbReference type="EMBL" id="LT960614">
    <property type="protein sequence ID" value="SON56209.1"/>
    <property type="molecule type" value="Genomic_DNA"/>
</dbReference>
<feature type="signal peptide" evidence="1">
    <location>
        <begin position="1"/>
        <end position="24"/>
    </location>
</feature>
<feature type="chain" id="PRO_5012971344" evidence="1">
    <location>
        <begin position="25"/>
        <end position="732"/>
    </location>
</feature>
<dbReference type="InterPro" id="IPR015943">
    <property type="entry name" value="WD40/YVTN_repeat-like_dom_sf"/>
</dbReference>
<dbReference type="AlphaFoldDB" id="A0A2C9D7R0"/>
<dbReference type="InterPro" id="IPR011048">
    <property type="entry name" value="Haem_d1_sf"/>
</dbReference>
<proteinExistence type="predicted"/>
<dbReference type="Proteomes" id="UP000223606">
    <property type="component" value="Chromosome 1"/>
</dbReference>
<dbReference type="OrthoDB" id="9803927at2"/>
<dbReference type="PANTHER" id="PTHR46928">
    <property type="entry name" value="MESENCHYME-SPECIFIC CELL SURFACE GLYCOPROTEIN"/>
    <property type="match status" value="1"/>
</dbReference>
<reference evidence="4" key="1">
    <citation type="submission" date="2017-09" db="EMBL/GenBank/DDBJ databases">
        <title>Genome sequence of Nannocystis excedens DSM 71.</title>
        <authorList>
            <person name="Blom J."/>
        </authorList>
    </citation>
    <scope>NUCLEOTIDE SEQUENCE [LARGE SCALE GENOMIC DNA]</scope>
    <source>
        <strain evidence="4">type strain: E19</strain>
    </source>
</reference>
<accession>A0A2C9D7R0</accession>